<evidence type="ECO:0000313" key="8">
    <source>
        <dbReference type="Proteomes" id="UP000095283"/>
    </source>
</evidence>
<evidence type="ECO:0000313" key="9">
    <source>
        <dbReference type="WBParaSite" id="Hba_00974"/>
    </source>
</evidence>
<dbReference type="GO" id="GO:0071035">
    <property type="term" value="P:nuclear polyadenylation-dependent rRNA catabolic process"/>
    <property type="evidence" value="ECO:0007669"/>
    <property type="project" value="TreeGrafter"/>
</dbReference>
<dbReference type="InterPro" id="IPR020568">
    <property type="entry name" value="Ribosomal_Su5_D2-typ_SF"/>
</dbReference>
<dbReference type="GO" id="GO:0000177">
    <property type="term" value="C:cytoplasmic exosome (RNase complex)"/>
    <property type="evidence" value="ECO:0007669"/>
    <property type="project" value="TreeGrafter"/>
</dbReference>
<evidence type="ECO:0000256" key="3">
    <source>
        <dbReference type="ARBA" id="ARBA00006678"/>
    </source>
</evidence>
<dbReference type="Proteomes" id="UP000095283">
    <property type="component" value="Unplaced"/>
</dbReference>
<dbReference type="Gene3D" id="3.30.230.70">
    <property type="entry name" value="GHMP Kinase, N-terminal domain"/>
    <property type="match status" value="1"/>
</dbReference>
<name>A0A1I7W8K8_HETBA</name>
<protein>
    <recommendedName>
        <fullName evidence="6">Ribosomal RNA-processing protein 42</fullName>
    </recommendedName>
</protein>
<dbReference type="InterPro" id="IPR050590">
    <property type="entry name" value="Exosome_comp_Rrp42_subfam"/>
</dbReference>
<dbReference type="GO" id="GO:0005730">
    <property type="term" value="C:nucleolus"/>
    <property type="evidence" value="ECO:0007669"/>
    <property type="project" value="UniProtKB-SubCell"/>
</dbReference>
<dbReference type="PANTHER" id="PTHR11097:SF8">
    <property type="entry name" value="EXOSOME COMPLEX COMPONENT RRP42"/>
    <property type="match status" value="1"/>
</dbReference>
<evidence type="ECO:0000256" key="6">
    <source>
        <dbReference type="ARBA" id="ARBA00042523"/>
    </source>
</evidence>
<dbReference type="InterPro" id="IPR027408">
    <property type="entry name" value="PNPase/RNase_PH_dom_sf"/>
</dbReference>
<dbReference type="SUPFAM" id="SSF54211">
    <property type="entry name" value="Ribosomal protein S5 domain 2-like"/>
    <property type="match status" value="1"/>
</dbReference>
<evidence type="ECO:0000259" key="7">
    <source>
        <dbReference type="Pfam" id="PF01138"/>
    </source>
</evidence>
<keyword evidence="5" id="KW-0271">Exosome</keyword>
<proteinExistence type="inferred from homology"/>
<reference evidence="9" key="1">
    <citation type="submission" date="2016-11" db="UniProtKB">
        <authorList>
            <consortium name="WormBaseParasite"/>
        </authorList>
    </citation>
    <scope>IDENTIFICATION</scope>
</reference>
<dbReference type="AlphaFoldDB" id="A0A1I7W8K8"/>
<dbReference type="GO" id="GO:0000467">
    <property type="term" value="P:exonucleolytic trimming to generate mature 3'-end of 5.8S rRNA from tricistronic rRNA transcript (SSU-rRNA, 5.8S rRNA, LSU-rRNA)"/>
    <property type="evidence" value="ECO:0007669"/>
    <property type="project" value="TreeGrafter"/>
</dbReference>
<dbReference type="GO" id="GO:0071038">
    <property type="term" value="P:TRAMP-dependent tRNA surveillance pathway"/>
    <property type="evidence" value="ECO:0007669"/>
    <property type="project" value="TreeGrafter"/>
</dbReference>
<dbReference type="GO" id="GO:0071028">
    <property type="term" value="P:nuclear mRNA surveillance"/>
    <property type="evidence" value="ECO:0007669"/>
    <property type="project" value="TreeGrafter"/>
</dbReference>
<dbReference type="GO" id="GO:0034473">
    <property type="term" value="P:U1 snRNA 3'-end processing"/>
    <property type="evidence" value="ECO:0007669"/>
    <property type="project" value="TreeGrafter"/>
</dbReference>
<dbReference type="WBParaSite" id="Hba_00974">
    <property type="protein sequence ID" value="Hba_00974"/>
    <property type="gene ID" value="Hba_00974"/>
</dbReference>
<keyword evidence="8" id="KW-1185">Reference proteome</keyword>
<feature type="domain" description="Exoribonuclease phosphorolytic" evidence="7">
    <location>
        <begin position="26"/>
        <end position="146"/>
    </location>
</feature>
<dbReference type="PANTHER" id="PTHR11097">
    <property type="entry name" value="EXOSOME COMPLEX EXONUCLEASE RIBOSOMAL RNA PROCESSING PROTEIN"/>
    <property type="match status" value="1"/>
</dbReference>
<dbReference type="Pfam" id="PF01138">
    <property type="entry name" value="RNase_PH"/>
    <property type="match status" value="1"/>
</dbReference>
<dbReference type="GO" id="GO:0016075">
    <property type="term" value="P:rRNA catabolic process"/>
    <property type="evidence" value="ECO:0007669"/>
    <property type="project" value="TreeGrafter"/>
</dbReference>
<evidence type="ECO:0000256" key="2">
    <source>
        <dbReference type="ARBA" id="ARBA00004604"/>
    </source>
</evidence>
<evidence type="ECO:0000256" key="4">
    <source>
        <dbReference type="ARBA" id="ARBA00022490"/>
    </source>
</evidence>
<comment type="similarity">
    <text evidence="3">Belongs to the RNase PH family.</text>
</comment>
<comment type="subcellular location">
    <subcellularLocation>
        <location evidence="1">Cytoplasm</location>
    </subcellularLocation>
    <subcellularLocation>
        <location evidence="2">Nucleus</location>
        <location evidence="2">Nucleolus</location>
    </subcellularLocation>
</comment>
<evidence type="ECO:0000256" key="1">
    <source>
        <dbReference type="ARBA" id="ARBA00004496"/>
    </source>
</evidence>
<sequence length="160" mass="17923">MQRKSFSFMALKKAAEMMDVGNCEDYRPVILERGVLSTTNGSARVRIDETDLLLYHSSICSGKLNNKIMKFLNFELSVDYFSQKCQLPIVGKGGESFAEDIVSALEASYDNLHVLTDMNKNHIWVVYIDIIILQCGGSTIDAASIGFLKYSPQCYFIANI</sequence>
<dbReference type="GO" id="GO:0034475">
    <property type="term" value="P:U4 snRNA 3'-end processing"/>
    <property type="evidence" value="ECO:0007669"/>
    <property type="project" value="TreeGrafter"/>
</dbReference>
<dbReference type="GO" id="GO:0035925">
    <property type="term" value="F:mRNA 3'-UTR AU-rich region binding"/>
    <property type="evidence" value="ECO:0007669"/>
    <property type="project" value="TreeGrafter"/>
</dbReference>
<dbReference type="GO" id="GO:0034476">
    <property type="term" value="P:U5 snRNA 3'-end processing"/>
    <property type="evidence" value="ECO:0007669"/>
    <property type="project" value="TreeGrafter"/>
</dbReference>
<keyword evidence="4" id="KW-0963">Cytoplasm</keyword>
<organism evidence="8 9">
    <name type="scientific">Heterorhabditis bacteriophora</name>
    <name type="common">Entomopathogenic nematode worm</name>
    <dbReference type="NCBI Taxonomy" id="37862"/>
    <lineage>
        <taxon>Eukaryota</taxon>
        <taxon>Metazoa</taxon>
        <taxon>Ecdysozoa</taxon>
        <taxon>Nematoda</taxon>
        <taxon>Chromadorea</taxon>
        <taxon>Rhabditida</taxon>
        <taxon>Rhabditina</taxon>
        <taxon>Rhabditomorpha</taxon>
        <taxon>Strongyloidea</taxon>
        <taxon>Heterorhabditidae</taxon>
        <taxon>Heterorhabditis</taxon>
    </lineage>
</organism>
<accession>A0A1I7W8K8</accession>
<dbReference type="GO" id="GO:0000176">
    <property type="term" value="C:nuclear exosome (RNase complex)"/>
    <property type="evidence" value="ECO:0007669"/>
    <property type="project" value="TreeGrafter"/>
</dbReference>
<evidence type="ECO:0000256" key="5">
    <source>
        <dbReference type="ARBA" id="ARBA00022835"/>
    </source>
</evidence>
<dbReference type="InterPro" id="IPR001247">
    <property type="entry name" value="ExoRNase_PH_dom1"/>
</dbReference>